<organism evidence="2 3">
    <name type="scientific">Caerostris darwini</name>
    <dbReference type="NCBI Taxonomy" id="1538125"/>
    <lineage>
        <taxon>Eukaryota</taxon>
        <taxon>Metazoa</taxon>
        <taxon>Ecdysozoa</taxon>
        <taxon>Arthropoda</taxon>
        <taxon>Chelicerata</taxon>
        <taxon>Arachnida</taxon>
        <taxon>Araneae</taxon>
        <taxon>Araneomorphae</taxon>
        <taxon>Entelegynae</taxon>
        <taxon>Araneoidea</taxon>
        <taxon>Araneidae</taxon>
        <taxon>Caerostris</taxon>
    </lineage>
</organism>
<protein>
    <submittedName>
        <fullName evidence="2">Uncharacterized protein</fullName>
    </submittedName>
</protein>
<accession>A0AAV4TBM4</accession>
<sequence length="131" mass="14700">MVPLSETHGSWISRKICPGDDFLNPLYFPPGVPLRVVANRKIGLFSPRPRNSPTFLFLLGLHRDTFQKKTTTYPSSPPTHPFSSTNPPRGASESNDSRNRNRTPKNVLLKSPSGNPKRFRLFSGREIGGRE</sequence>
<dbReference type="AlphaFoldDB" id="A0AAV4TBM4"/>
<name>A0AAV4TBM4_9ARAC</name>
<dbReference type="EMBL" id="BPLQ01009159">
    <property type="protein sequence ID" value="GIY42185.1"/>
    <property type="molecule type" value="Genomic_DNA"/>
</dbReference>
<keyword evidence="3" id="KW-1185">Reference proteome</keyword>
<evidence type="ECO:0000313" key="2">
    <source>
        <dbReference type="EMBL" id="GIY42185.1"/>
    </source>
</evidence>
<evidence type="ECO:0000313" key="3">
    <source>
        <dbReference type="Proteomes" id="UP001054837"/>
    </source>
</evidence>
<dbReference type="Proteomes" id="UP001054837">
    <property type="component" value="Unassembled WGS sequence"/>
</dbReference>
<gene>
    <name evidence="2" type="ORF">CDAR_589391</name>
</gene>
<comment type="caution">
    <text evidence="2">The sequence shown here is derived from an EMBL/GenBank/DDBJ whole genome shotgun (WGS) entry which is preliminary data.</text>
</comment>
<feature type="region of interest" description="Disordered" evidence="1">
    <location>
        <begin position="68"/>
        <end position="131"/>
    </location>
</feature>
<proteinExistence type="predicted"/>
<reference evidence="2 3" key="1">
    <citation type="submission" date="2021-06" db="EMBL/GenBank/DDBJ databases">
        <title>Caerostris darwini draft genome.</title>
        <authorList>
            <person name="Kono N."/>
            <person name="Arakawa K."/>
        </authorList>
    </citation>
    <scope>NUCLEOTIDE SEQUENCE [LARGE SCALE GENOMIC DNA]</scope>
</reference>
<evidence type="ECO:0000256" key="1">
    <source>
        <dbReference type="SAM" id="MobiDB-lite"/>
    </source>
</evidence>